<dbReference type="EMBL" id="CADCWK010000295">
    <property type="protein sequence ID" value="CAA9571128.1"/>
    <property type="molecule type" value="Genomic_DNA"/>
</dbReference>
<dbReference type="InterPro" id="IPR004675">
    <property type="entry name" value="AhpD_core"/>
</dbReference>
<dbReference type="GO" id="GO:0051920">
    <property type="term" value="F:peroxiredoxin activity"/>
    <property type="evidence" value="ECO:0007669"/>
    <property type="project" value="InterPro"/>
</dbReference>
<dbReference type="PANTHER" id="PTHR35446:SF2">
    <property type="entry name" value="CARBOXYMUCONOLACTONE DECARBOXYLASE-LIKE DOMAIN-CONTAINING PROTEIN"/>
    <property type="match status" value="1"/>
</dbReference>
<evidence type="ECO:0000313" key="2">
    <source>
        <dbReference type="EMBL" id="CAA9571128.1"/>
    </source>
</evidence>
<proteinExistence type="predicted"/>
<reference evidence="2" key="1">
    <citation type="submission" date="2020-02" db="EMBL/GenBank/DDBJ databases">
        <authorList>
            <person name="Meier V. D."/>
        </authorList>
    </citation>
    <scope>NUCLEOTIDE SEQUENCE</scope>
    <source>
        <strain evidence="2">AVDCRST_MAG33</strain>
    </source>
</reference>
<dbReference type="NCBIfam" id="TIGR00778">
    <property type="entry name" value="ahpD_dom"/>
    <property type="match status" value="1"/>
</dbReference>
<sequence length="195" mass="20726">MSHLPGFTRTVVGWTPWIETIDDIEATPDQLAIVDQIVGSRRTGRTYWAALAHDADVLRHRHDLFPETLRDKSDEGGSPRTDLELSAVAASRETGCVYCASVHARAYVQFGGDAALVDAVLADGATADLPGRERALVAFSAKLAGAPNGIGPGDLEPLRAAGFTDLEIYDIAHASAMFAWANRLLLTLGAQSVSG</sequence>
<dbReference type="InterPro" id="IPR010195">
    <property type="entry name" value="Uncharacterised_peroxidase-rel"/>
</dbReference>
<dbReference type="PANTHER" id="PTHR35446">
    <property type="entry name" value="SI:CH211-175M2.5"/>
    <property type="match status" value="1"/>
</dbReference>
<dbReference type="Gene3D" id="1.20.1290.10">
    <property type="entry name" value="AhpD-like"/>
    <property type="match status" value="1"/>
</dbReference>
<dbReference type="SUPFAM" id="SSF69118">
    <property type="entry name" value="AhpD-like"/>
    <property type="match status" value="1"/>
</dbReference>
<dbReference type="Pfam" id="PF02627">
    <property type="entry name" value="CMD"/>
    <property type="match status" value="1"/>
</dbReference>
<protein>
    <recommendedName>
        <fullName evidence="1">Carboxymuconolactone decarboxylase-like domain-containing protein</fullName>
    </recommendedName>
</protein>
<accession>A0A6J4VDM2</accession>
<dbReference type="InterPro" id="IPR003779">
    <property type="entry name" value="CMD-like"/>
</dbReference>
<dbReference type="NCBIfam" id="TIGR01926">
    <property type="entry name" value="peroxid_rel"/>
    <property type="match status" value="1"/>
</dbReference>
<evidence type="ECO:0000259" key="1">
    <source>
        <dbReference type="Pfam" id="PF02627"/>
    </source>
</evidence>
<dbReference type="AlphaFoldDB" id="A0A6J4VDM2"/>
<gene>
    <name evidence="2" type="ORF">AVDCRST_MAG33-2551</name>
</gene>
<organism evidence="2">
    <name type="scientific">uncultured Thermomicrobiales bacterium</name>
    <dbReference type="NCBI Taxonomy" id="1645740"/>
    <lineage>
        <taxon>Bacteria</taxon>
        <taxon>Pseudomonadati</taxon>
        <taxon>Thermomicrobiota</taxon>
        <taxon>Thermomicrobia</taxon>
        <taxon>Thermomicrobiales</taxon>
        <taxon>environmental samples</taxon>
    </lineage>
</organism>
<name>A0A6J4VDM2_9BACT</name>
<feature type="domain" description="Carboxymuconolactone decarboxylase-like" evidence="1">
    <location>
        <begin position="75"/>
        <end position="138"/>
    </location>
</feature>
<dbReference type="InterPro" id="IPR029032">
    <property type="entry name" value="AhpD-like"/>
</dbReference>